<feature type="region of interest" description="Disordered" evidence="1">
    <location>
        <begin position="577"/>
        <end position="643"/>
    </location>
</feature>
<feature type="compositionally biased region" description="Basic and acidic residues" evidence="1">
    <location>
        <begin position="104"/>
        <end position="122"/>
    </location>
</feature>
<evidence type="ECO:0000256" key="1">
    <source>
        <dbReference type="SAM" id="MobiDB-lite"/>
    </source>
</evidence>
<feature type="region of interest" description="Disordered" evidence="1">
    <location>
        <begin position="1"/>
        <end position="71"/>
    </location>
</feature>
<feature type="compositionally biased region" description="Polar residues" evidence="1">
    <location>
        <begin position="399"/>
        <end position="414"/>
    </location>
</feature>
<accession>A0A9P4HQF5</accession>
<feature type="region of interest" description="Disordered" evidence="1">
    <location>
        <begin position="473"/>
        <end position="503"/>
    </location>
</feature>
<feature type="compositionally biased region" description="Basic and acidic residues" evidence="1">
    <location>
        <begin position="627"/>
        <end position="636"/>
    </location>
</feature>
<organism evidence="2 3">
    <name type="scientific">Saccharata proteae CBS 121410</name>
    <dbReference type="NCBI Taxonomy" id="1314787"/>
    <lineage>
        <taxon>Eukaryota</taxon>
        <taxon>Fungi</taxon>
        <taxon>Dikarya</taxon>
        <taxon>Ascomycota</taxon>
        <taxon>Pezizomycotina</taxon>
        <taxon>Dothideomycetes</taxon>
        <taxon>Dothideomycetes incertae sedis</taxon>
        <taxon>Botryosphaeriales</taxon>
        <taxon>Saccharataceae</taxon>
        <taxon>Saccharata</taxon>
    </lineage>
</organism>
<dbReference type="EMBL" id="ML978761">
    <property type="protein sequence ID" value="KAF2083736.1"/>
    <property type="molecule type" value="Genomic_DNA"/>
</dbReference>
<proteinExistence type="predicted"/>
<feature type="compositionally biased region" description="Low complexity" evidence="1">
    <location>
        <begin position="145"/>
        <end position="163"/>
    </location>
</feature>
<feature type="compositionally biased region" description="Polar residues" evidence="1">
    <location>
        <begin position="426"/>
        <end position="439"/>
    </location>
</feature>
<feature type="compositionally biased region" description="Low complexity" evidence="1">
    <location>
        <begin position="9"/>
        <end position="21"/>
    </location>
</feature>
<keyword evidence="3" id="KW-1185">Reference proteome</keyword>
<feature type="region of interest" description="Disordered" evidence="1">
    <location>
        <begin position="352"/>
        <end position="373"/>
    </location>
</feature>
<protein>
    <submittedName>
        <fullName evidence="2">Uncharacterized protein</fullName>
    </submittedName>
</protein>
<gene>
    <name evidence="2" type="ORF">K490DRAFT_60236</name>
</gene>
<reference evidence="2" key="1">
    <citation type="journal article" date="2020" name="Stud. Mycol.">
        <title>101 Dothideomycetes genomes: a test case for predicting lifestyles and emergence of pathogens.</title>
        <authorList>
            <person name="Haridas S."/>
            <person name="Albert R."/>
            <person name="Binder M."/>
            <person name="Bloem J."/>
            <person name="Labutti K."/>
            <person name="Salamov A."/>
            <person name="Andreopoulos B."/>
            <person name="Baker S."/>
            <person name="Barry K."/>
            <person name="Bills G."/>
            <person name="Bluhm B."/>
            <person name="Cannon C."/>
            <person name="Castanera R."/>
            <person name="Culley D."/>
            <person name="Daum C."/>
            <person name="Ezra D."/>
            <person name="Gonzalez J."/>
            <person name="Henrissat B."/>
            <person name="Kuo A."/>
            <person name="Liang C."/>
            <person name="Lipzen A."/>
            <person name="Lutzoni F."/>
            <person name="Magnuson J."/>
            <person name="Mondo S."/>
            <person name="Nolan M."/>
            <person name="Ohm R."/>
            <person name="Pangilinan J."/>
            <person name="Park H.-J."/>
            <person name="Ramirez L."/>
            <person name="Alfaro M."/>
            <person name="Sun H."/>
            <person name="Tritt A."/>
            <person name="Yoshinaga Y."/>
            <person name="Zwiers L.-H."/>
            <person name="Turgeon B."/>
            <person name="Goodwin S."/>
            <person name="Spatafora J."/>
            <person name="Crous P."/>
            <person name="Grigoriev I."/>
        </authorList>
    </citation>
    <scope>NUCLEOTIDE SEQUENCE</scope>
    <source>
        <strain evidence="2">CBS 121410</strain>
    </source>
</reference>
<evidence type="ECO:0000313" key="3">
    <source>
        <dbReference type="Proteomes" id="UP000799776"/>
    </source>
</evidence>
<name>A0A9P4HQF5_9PEZI</name>
<evidence type="ECO:0000313" key="2">
    <source>
        <dbReference type="EMBL" id="KAF2083736.1"/>
    </source>
</evidence>
<feature type="region of interest" description="Disordered" evidence="1">
    <location>
        <begin position="292"/>
        <end position="315"/>
    </location>
</feature>
<feature type="compositionally biased region" description="Basic residues" evidence="1">
    <location>
        <begin position="22"/>
        <end position="31"/>
    </location>
</feature>
<comment type="caution">
    <text evidence="2">The sequence shown here is derived from an EMBL/GenBank/DDBJ whole genome shotgun (WGS) entry which is preliminary data.</text>
</comment>
<dbReference type="AlphaFoldDB" id="A0A9P4HQF5"/>
<feature type="compositionally biased region" description="Basic residues" evidence="1">
    <location>
        <begin position="298"/>
        <end position="315"/>
    </location>
</feature>
<dbReference type="Proteomes" id="UP000799776">
    <property type="component" value="Unassembled WGS sequence"/>
</dbReference>
<feature type="compositionally biased region" description="Basic and acidic residues" evidence="1">
    <location>
        <begin position="43"/>
        <end position="57"/>
    </location>
</feature>
<feature type="region of interest" description="Disordered" evidence="1">
    <location>
        <begin position="670"/>
        <end position="728"/>
    </location>
</feature>
<feature type="compositionally biased region" description="Acidic residues" evidence="1">
    <location>
        <begin position="485"/>
        <end position="496"/>
    </location>
</feature>
<feature type="region of interest" description="Disordered" evidence="1">
    <location>
        <begin position="389"/>
        <end position="459"/>
    </location>
</feature>
<feature type="region of interest" description="Disordered" evidence="1">
    <location>
        <begin position="90"/>
        <end position="239"/>
    </location>
</feature>
<sequence length="728" mass="79484">MLAASPQTPSARAPAPKPTRAPCRRPQRCRSRQPAAATSSAHVEIEMAPPRERDDTTKPQTPHNLDLLGGLQRSEGLDITAGGVAALGGHAHAKGAADPQHASMRSDETSRSASRIADEVRVLDATARSDVSGPRRPVLGHQQDPPLVSASPASSATSPQRPADWQAVRRNAATVASRGPFYHSDEDDAPISSPPKRMKAAQKQAPSKDVVAPAPERLAAHSKKSIPKPKSRKPKRRLPVSGLALAPAVYIHADSDEAADESNDLFAPYHSAEDAIEDVNSSLASIGTEVSPLGSAAKPKRPPRKSFSTLRRKMRLPKSPIHDALDLSRFRMPKKRSKRVAFQVQQSISDGFSKSEMLIPPRPPKKRPGMKLELASSSQGLAIVTGKLPTPEFPRAESDSNFTTFNGFASSPAQIHNAPMEDSPNFRRSLSSRGLPSTQPHDEEEHVADAITPLVTPRKTTLDPEIAMQFLRITAPAPASCSSGTDEDEDEDEESLQDYLTRPGQAARMRTRGEWMEVQDDIDDEVILESVPGYMNLVRRFLQLIHMVDNRHGHYGNKPGGPASAADVEHYHNEVLLVPRSETEEESPSRPRNSRRRSQVTVNMDTTGYFAAAQRRLTSNQSPARAASRETPREGSDDGGDEDLFELQQQSLDQICGPTNPPSLRLAEGAAHPFAVSPQRNPPPRREYPAKATDLRTLVRRTSRDFGTSSSPVRRMQSLPFVPPFRQS</sequence>
<feature type="compositionally biased region" description="Basic residues" evidence="1">
    <location>
        <begin position="220"/>
        <end position="238"/>
    </location>
</feature>